<organism evidence="2 3">
    <name type="scientific">Meloidogyne incognita</name>
    <name type="common">Southern root-knot nematode worm</name>
    <name type="synonym">Oxyuris incognita</name>
    <dbReference type="NCBI Taxonomy" id="6306"/>
    <lineage>
        <taxon>Eukaryota</taxon>
        <taxon>Metazoa</taxon>
        <taxon>Ecdysozoa</taxon>
        <taxon>Nematoda</taxon>
        <taxon>Chromadorea</taxon>
        <taxon>Rhabditida</taxon>
        <taxon>Tylenchina</taxon>
        <taxon>Tylenchomorpha</taxon>
        <taxon>Tylenchoidea</taxon>
        <taxon>Meloidogynidae</taxon>
        <taxon>Meloidogyninae</taxon>
        <taxon>Meloidogyne</taxon>
        <taxon>Meloidogyne incognita group</taxon>
    </lineage>
</organism>
<proteinExistence type="predicted"/>
<keyword evidence="2" id="KW-1185">Reference proteome</keyword>
<accession>A0A914NIF0</accession>
<dbReference type="GO" id="GO:0003676">
    <property type="term" value="F:nucleic acid binding"/>
    <property type="evidence" value="ECO:0007669"/>
    <property type="project" value="InterPro"/>
</dbReference>
<feature type="domain" description="Tc1-like transposase DDE" evidence="1">
    <location>
        <begin position="6"/>
        <end position="105"/>
    </location>
</feature>
<dbReference type="InterPro" id="IPR036397">
    <property type="entry name" value="RNaseH_sf"/>
</dbReference>
<protein>
    <submittedName>
        <fullName evidence="3">Tc1-like transposase DDE domain-containing protein</fullName>
    </submittedName>
</protein>
<name>A0A914NIF0_MELIC</name>
<dbReference type="Pfam" id="PF13358">
    <property type="entry name" value="DDE_3"/>
    <property type="match status" value="1"/>
</dbReference>
<dbReference type="PANTHER" id="PTHR23022:SF129">
    <property type="entry name" value="TRANSPOSABLE ELEMENT TC3 TRANSPOSASE"/>
    <property type="match status" value="1"/>
</dbReference>
<dbReference type="WBParaSite" id="Minc3s06169g39443">
    <property type="protein sequence ID" value="Minc3s06169g39443"/>
    <property type="gene ID" value="Minc3s06169g39443"/>
</dbReference>
<dbReference type="InterPro" id="IPR052338">
    <property type="entry name" value="Transposase_5"/>
</dbReference>
<evidence type="ECO:0000313" key="2">
    <source>
        <dbReference type="Proteomes" id="UP000887563"/>
    </source>
</evidence>
<sequence>MGGHNKVWAAVFVDGRMNSEAYQKLLTDNLLPLLHKFHRFKWLFQQDNASIHSSASTKRWFKENNVNVLDWPARSPDLNIIENVWGILARDVYENARQFDNVKLLREAIEALELE</sequence>
<dbReference type="InterPro" id="IPR038717">
    <property type="entry name" value="Tc1-like_DDE_dom"/>
</dbReference>
<dbReference type="PANTHER" id="PTHR23022">
    <property type="entry name" value="TRANSPOSABLE ELEMENT-RELATED"/>
    <property type="match status" value="1"/>
</dbReference>
<evidence type="ECO:0000259" key="1">
    <source>
        <dbReference type="Pfam" id="PF13358"/>
    </source>
</evidence>
<reference evidence="3" key="1">
    <citation type="submission" date="2022-11" db="UniProtKB">
        <authorList>
            <consortium name="WormBaseParasite"/>
        </authorList>
    </citation>
    <scope>IDENTIFICATION</scope>
</reference>
<dbReference type="Gene3D" id="3.30.420.10">
    <property type="entry name" value="Ribonuclease H-like superfamily/Ribonuclease H"/>
    <property type="match status" value="1"/>
</dbReference>
<evidence type="ECO:0000313" key="3">
    <source>
        <dbReference type="WBParaSite" id="Minc3s06169g39443"/>
    </source>
</evidence>
<dbReference type="AlphaFoldDB" id="A0A914NIF0"/>
<dbReference type="Proteomes" id="UP000887563">
    <property type="component" value="Unplaced"/>
</dbReference>